<organism evidence="1 2">
    <name type="scientific">Nocardia cyriacigeorgica</name>
    <dbReference type="NCBI Taxonomy" id="135487"/>
    <lineage>
        <taxon>Bacteria</taxon>
        <taxon>Bacillati</taxon>
        <taxon>Actinomycetota</taxon>
        <taxon>Actinomycetes</taxon>
        <taxon>Mycobacteriales</taxon>
        <taxon>Nocardiaceae</taxon>
        <taxon>Nocardia</taxon>
    </lineage>
</organism>
<gene>
    <name evidence="1" type="ORF">FEK34_25520</name>
</gene>
<accession>A0A5R8NED0</accession>
<protein>
    <submittedName>
        <fullName evidence="1">Uncharacterized protein</fullName>
    </submittedName>
</protein>
<name>A0A5R8NED0_9NOCA</name>
<comment type="caution">
    <text evidence="1">The sequence shown here is derived from an EMBL/GenBank/DDBJ whole genome shotgun (WGS) entry which is preliminary data.</text>
</comment>
<dbReference type="RefSeq" id="WP_138451782.1">
    <property type="nucleotide sequence ID" value="NZ_VBUT01000011.1"/>
</dbReference>
<dbReference type="Proteomes" id="UP000306378">
    <property type="component" value="Unassembled WGS sequence"/>
</dbReference>
<reference evidence="1 2" key="1">
    <citation type="submission" date="2019-05" db="EMBL/GenBank/DDBJ databases">
        <title>Genomes sequences of two Nocardia cyriacigeorgica environmental isolates, type strains Nocardia asteroides ATCC 19247 and Nocardia cyriacigeorgica DSM 44484.</title>
        <authorList>
            <person name="Vautrin F."/>
            <person name="Bergeron E."/>
            <person name="Dubost A."/>
            <person name="Abrouk D."/>
            <person name="Rodriguez Nava V."/>
            <person name="Pujic P."/>
        </authorList>
    </citation>
    <scope>NUCLEOTIDE SEQUENCE [LARGE SCALE GENOMIC DNA]</scope>
    <source>
        <strain evidence="1 2">EML 446</strain>
    </source>
</reference>
<evidence type="ECO:0000313" key="1">
    <source>
        <dbReference type="EMBL" id="TLF74081.1"/>
    </source>
</evidence>
<dbReference type="AlphaFoldDB" id="A0A5R8NED0"/>
<evidence type="ECO:0000313" key="2">
    <source>
        <dbReference type="Proteomes" id="UP000306378"/>
    </source>
</evidence>
<sequence length="178" mass="19896">MPDHTIEHTPLRQALVDAIALAEIHGLEHRITPDDFGIQRSDAGITNATFVDADFAITVLVDRHGRTTIGLAALEWIHFPDPDHDPSDDNCDTCGEASLPPTRTVYLPGDDPRVAYRDDRGDIRRRRDDLYIAGAADTREQLEQRRARYDGNESHHADAMRELYTAAIELITKESANA</sequence>
<proteinExistence type="predicted"/>
<dbReference type="EMBL" id="VBUT01000011">
    <property type="protein sequence ID" value="TLF74081.1"/>
    <property type="molecule type" value="Genomic_DNA"/>
</dbReference>